<accession>A0A285ZY10</accession>
<dbReference type="PROSITE" id="PS50110">
    <property type="entry name" value="RESPONSE_REGULATORY"/>
    <property type="match status" value="1"/>
</dbReference>
<dbReference type="Pfam" id="PF04397">
    <property type="entry name" value="LytTR"/>
    <property type="match status" value="1"/>
</dbReference>
<dbReference type="PANTHER" id="PTHR37299:SF1">
    <property type="entry name" value="STAGE 0 SPORULATION PROTEIN A HOMOLOG"/>
    <property type="match status" value="1"/>
</dbReference>
<sequence>MSWKTIIIEDEQLARQRLKRLLNNYSEIEIIAEAENGAQGLALINKHQPDLIFLDIEMPILNGFEMLAQLTENQPKVVFTTAYDQYAIKAFEEGSIDYLLKPIELERLDKTIAKLKQTNLAKPAIAIEDLLQQIKGKPTAKTLTVKLGDRILLIKFEDIVHIQAEDKYVFLHTADGKKHLTDYTLSTLEEKLPEDFLRIHRSDIINTNHITEIRRGFNGALVFVMSNGEKVTSSRSNSESLRQRFEI</sequence>
<dbReference type="InterPro" id="IPR001789">
    <property type="entry name" value="Sig_transdc_resp-reg_receiver"/>
</dbReference>
<evidence type="ECO:0000313" key="5">
    <source>
        <dbReference type="Proteomes" id="UP000219281"/>
    </source>
</evidence>
<reference evidence="5" key="1">
    <citation type="submission" date="2017-09" db="EMBL/GenBank/DDBJ databases">
        <authorList>
            <person name="Varghese N."/>
            <person name="Submissions S."/>
        </authorList>
    </citation>
    <scope>NUCLEOTIDE SEQUENCE [LARGE SCALE GENOMIC DNA]</scope>
    <source>
        <strain evidence="5">CGMCC 1.12803</strain>
    </source>
</reference>
<name>A0A285ZY10_9SPHI</name>
<dbReference type="Proteomes" id="UP000219281">
    <property type="component" value="Unassembled WGS sequence"/>
</dbReference>
<dbReference type="Pfam" id="PF00072">
    <property type="entry name" value="Response_reg"/>
    <property type="match status" value="1"/>
</dbReference>
<feature type="modified residue" description="4-aspartylphosphate" evidence="1">
    <location>
        <position position="55"/>
    </location>
</feature>
<gene>
    <name evidence="4" type="ORF">SAMN06297358_1621</name>
</gene>
<evidence type="ECO:0000259" key="2">
    <source>
        <dbReference type="PROSITE" id="PS50110"/>
    </source>
</evidence>
<dbReference type="Gene3D" id="2.40.50.1020">
    <property type="entry name" value="LytTr DNA-binding domain"/>
    <property type="match status" value="1"/>
</dbReference>
<evidence type="ECO:0000259" key="3">
    <source>
        <dbReference type="PROSITE" id="PS50930"/>
    </source>
</evidence>
<proteinExistence type="predicted"/>
<organism evidence="4 5">
    <name type="scientific">Pedobacter xixiisoli</name>
    <dbReference type="NCBI Taxonomy" id="1476464"/>
    <lineage>
        <taxon>Bacteria</taxon>
        <taxon>Pseudomonadati</taxon>
        <taxon>Bacteroidota</taxon>
        <taxon>Sphingobacteriia</taxon>
        <taxon>Sphingobacteriales</taxon>
        <taxon>Sphingobacteriaceae</taxon>
        <taxon>Pedobacter</taxon>
    </lineage>
</organism>
<evidence type="ECO:0000313" key="4">
    <source>
        <dbReference type="EMBL" id="SOD14531.1"/>
    </source>
</evidence>
<protein>
    <submittedName>
        <fullName evidence="4">Two component transcriptional regulator, LytTR family</fullName>
    </submittedName>
</protein>
<dbReference type="PANTHER" id="PTHR37299">
    <property type="entry name" value="TRANSCRIPTIONAL REGULATOR-RELATED"/>
    <property type="match status" value="1"/>
</dbReference>
<dbReference type="InterPro" id="IPR011006">
    <property type="entry name" value="CheY-like_superfamily"/>
</dbReference>
<dbReference type="SMART" id="SM00448">
    <property type="entry name" value="REC"/>
    <property type="match status" value="1"/>
</dbReference>
<keyword evidence="1" id="KW-0597">Phosphoprotein</keyword>
<dbReference type="GO" id="GO:0000156">
    <property type="term" value="F:phosphorelay response regulator activity"/>
    <property type="evidence" value="ECO:0007669"/>
    <property type="project" value="InterPro"/>
</dbReference>
<feature type="domain" description="Response regulatory" evidence="2">
    <location>
        <begin position="4"/>
        <end position="116"/>
    </location>
</feature>
<dbReference type="Gene3D" id="3.40.50.2300">
    <property type="match status" value="1"/>
</dbReference>
<dbReference type="FunFam" id="3.40.50.2300:FF:000051">
    <property type="entry name" value="Two-component response regulator yehT"/>
    <property type="match status" value="1"/>
</dbReference>
<dbReference type="OrthoDB" id="9787344at2"/>
<dbReference type="EMBL" id="OCMT01000002">
    <property type="protein sequence ID" value="SOD14531.1"/>
    <property type="molecule type" value="Genomic_DNA"/>
</dbReference>
<dbReference type="GO" id="GO:0003677">
    <property type="term" value="F:DNA binding"/>
    <property type="evidence" value="ECO:0007669"/>
    <property type="project" value="InterPro"/>
</dbReference>
<dbReference type="RefSeq" id="WP_097130735.1">
    <property type="nucleotide sequence ID" value="NZ_OCMT01000002.1"/>
</dbReference>
<feature type="domain" description="HTH LytTR-type" evidence="3">
    <location>
        <begin position="143"/>
        <end position="247"/>
    </location>
</feature>
<evidence type="ECO:0000256" key="1">
    <source>
        <dbReference type="PROSITE-ProRule" id="PRU00169"/>
    </source>
</evidence>
<dbReference type="InterPro" id="IPR007492">
    <property type="entry name" value="LytTR_DNA-bd_dom"/>
</dbReference>
<dbReference type="CDD" id="cd17532">
    <property type="entry name" value="REC_LytTR_AlgR-like"/>
    <property type="match status" value="1"/>
</dbReference>
<dbReference type="AlphaFoldDB" id="A0A285ZY10"/>
<dbReference type="PROSITE" id="PS50930">
    <property type="entry name" value="HTH_LYTTR"/>
    <property type="match status" value="1"/>
</dbReference>
<keyword evidence="5" id="KW-1185">Reference proteome</keyword>
<dbReference type="SMART" id="SM00850">
    <property type="entry name" value="LytTR"/>
    <property type="match status" value="1"/>
</dbReference>
<dbReference type="InterPro" id="IPR046947">
    <property type="entry name" value="LytR-like"/>
</dbReference>
<dbReference type="SUPFAM" id="SSF52172">
    <property type="entry name" value="CheY-like"/>
    <property type="match status" value="1"/>
</dbReference>